<comment type="caution">
    <text evidence="2">The sequence shown here is derived from an EMBL/GenBank/DDBJ whole genome shotgun (WGS) entry which is preliminary data.</text>
</comment>
<dbReference type="PANTHER" id="PTHR43437:SF3">
    <property type="entry name" value="HYDROXYACYL-THIOESTER DEHYDRATASE TYPE 2, MITOCHONDRIAL"/>
    <property type="match status" value="1"/>
</dbReference>
<keyword evidence="3" id="KW-1185">Reference proteome</keyword>
<gene>
    <name evidence="2" type="ORF">AMD00_03130</name>
</gene>
<evidence type="ECO:0000313" key="2">
    <source>
        <dbReference type="EMBL" id="KOO51483.1"/>
    </source>
</evidence>
<dbReference type="InterPro" id="IPR002539">
    <property type="entry name" value="MaoC-like_dom"/>
</dbReference>
<dbReference type="GeneID" id="301135103"/>
<proteinExistence type="predicted"/>
<sequence length="132" mass="14565">MVAFTRGDYVCENESVIISANDVKKYAETSNDFNAIHLDFQSAVEAGFEREIVHGMLVMGIAESRLSVVFPTSFVVSYETKFLHPVLVGELLTISYVVIDEDLDFITIKIEVTIENGKIAIIGVIQFTNVGG</sequence>
<dbReference type="AlphaFoldDB" id="A0A0M0LLB7"/>
<dbReference type="InterPro" id="IPR029069">
    <property type="entry name" value="HotDog_dom_sf"/>
</dbReference>
<evidence type="ECO:0000259" key="1">
    <source>
        <dbReference type="Pfam" id="PF01575"/>
    </source>
</evidence>
<protein>
    <recommendedName>
        <fullName evidence="1">MaoC-like domain-containing protein</fullName>
    </recommendedName>
</protein>
<dbReference type="RefSeq" id="WP_053415624.1">
    <property type="nucleotide sequence ID" value="NZ_LILB01000001.1"/>
</dbReference>
<dbReference type="Proteomes" id="UP000036867">
    <property type="component" value="Unassembled WGS sequence"/>
</dbReference>
<dbReference type="GO" id="GO:0006633">
    <property type="term" value="P:fatty acid biosynthetic process"/>
    <property type="evidence" value="ECO:0007669"/>
    <property type="project" value="TreeGrafter"/>
</dbReference>
<reference evidence="3" key="1">
    <citation type="submission" date="2015-08" db="EMBL/GenBank/DDBJ databases">
        <title>Fjat-10028 dsm 16317.</title>
        <authorList>
            <person name="Liu B."/>
            <person name="Wang J."/>
            <person name="Zhu Y."/>
            <person name="Liu G."/>
            <person name="Chen Q."/>
            <person name="Chen Z."/>
            <person name="Lan J."/>
            <person name="Che J."/>
            <person name="Ge C."/>
            <person name="Shi H."/>
            <person name="Pan Z."/>
            <person name="Liu X."/>
        </authorList>
    </citation>
    <scope>NUCLEOTIDE SEQUENCE [LARGE SCALE GENOMIC DNA]</scope>
    <source>
        <strain evidence="3">DSM 16317</strain>
    </source>
</reference>
<organism evidence="2 3">
    <name type="scientific">Viridibacillus arvi</name>
    <dbReference type="NCBI Taxonomy" id="263475"/>
    <lineage>
        <taxon>Bacteria</taxon>
        <taxon>Bacillati</taxon>
        <taxon>Bacillota</taxon>
        <taxon>Bacilli</taxon>
        <taxon>Bacillales</taxon>
        <taxon>Caryophanaceae</taxon>
        <taxon>Viridibacillus</taxon>
    </lineage>
</organism>
<dbReference type="EMBL" id="LILB01000001">
    <property type="protein sequence ID" value="KOO51483.1"/>
    <property type="molecule type" value="Genomic_DNA"/>
</dbReference>
<dbReference type="OrthoDB" id="9801625at2"/>
<dbReference type="Pfam" id="PF01575">
    <property type="entry name" value="MaoC_dehydratas"/>
    <property type="match status" value="1"/>
</dbReference>
<evidence type="ECO:0000313" key="3">
    <source>
        <dbReference type="Proteomes" id="UP000036867"/>
    </source>
</evidence>
<dbReference type="GO" id="GO:0019171">
    <property type="term" value="F:(3R)-hydroxyacyl-[acyl-carrier-protein] dehydratase activity"/>
    <property type="evidence" value="ECO:0007669"/>
    <property type="project" value="TreeGrafter"/>
</dbReference>
<accession>A0A0M0LLB7</accession>
<feature type="domain" description="MaoC-like" evidence="1">
    <location>
        <begin position="14"/>
        <end position="114"/>
    </location>
</feature>
<name>A0A0M0LLB7_9BACL</name>
<dbReference type="STRING" id="263475.AMD00_03130"/>
<dbReference type="InterPro" id="IPR050965">
    <property type="entry name" value="UPF0336/Enoyl-CoA_hydratase"/>
</dbReference>
<dbReference type="SUPFAM" id="SSF54637">
    <property type="entry name" value="Thioesterase/thiol ester dehydrase-isomerase"/>
    <property type="match status" value="1"/>
</dbReference>
<dbReference type="Gene3D" id="3.10.129.10">
    <property type="entry name" value="Hotdog Thioesterase"/>
    <property type="match status" value="1"/>
</dbReference>
<dbReference type="PANTHER" id="PTHR43437">
    <property type="entry name" value="HYDROXYACYL-THIOESTER DEHYDRATASE TYPE 2, MITOCHONDRIAL-RELATED"/>
    <property type="match status" value="1"/>
</dbReference>